<dbReference type="STRING" id="1121321.SAMN04488530_101184"/>
<dbReference type="Pfam" id="PF01381">
    <property type="entry name" value="HTH_3"/>
    <property type="match status" value="1"/>
</dbReference>
<name>A0A1M5JK58_9FIRM</name>
<proteinExistence type="predicted"/>
<feature type="domain" description="HTH cro/C1-type" evidence="1">
    <location>
        <begin position="18"/>
        <end position="58"/>
    </location>
</feature>
<dbReference type="RefSeq" id="WP_073123309.1">
    <property type="nucleotide sequence ID" value="NZ_BAABCH010000027.1"/>
</dbReference>
<sequence>MNGLNFILNLYDMQYIKLAEILGINKQNITMWVKGKQNIPKKYLPILEELFNINREYFSKELTEIDKLEIQKEKLKQDLKPIISKEQSEFSIGEVNDIIKKPIYDKEEMNTIERKIEKARLAQRFKECMDIVDENPYIDTYKLIVELMEKVPHEIVLHKTIEALSHYYKIIPDCVSKGAEQDDFEEEIMEVFANNEY</sequence>
<evidence type="ECO:0000259" key="1">
    <source>
        <dbReference type="PROSITE" id="PS50943"/>
    </source>
</evidence>
<dbReference type="Gene3D" id="1.10.260.40">
    <property type="entry name" value="lambda repressor-like DNA-binding domains"/>
    <property type="match status" value="1"/>
</dbReference>
<gene>
    <name evidence="2" type="ORF">SAMN04488530_101184</name>
</gene>
<keyword evidence="3" id="KW-1185">Reference proteome</keyword>
<accession>A0A1M5JK58</accession>
<dbReference type="AlphaFoldDB" id="A0A1M5JK58"/>
<dbReference type="InterPro" id="IPR010982">
    <property type="entry name" value="Lambda_DNA-bd_dom_sf"/>
</dbReference>
<dbReference type="SUPFAM" id="SSF47413">
    <property type="entry name" value="lambda repressor-like DNA-binding domains"/>
    <property type="match status" value="1"/>
</dbReference>
<dbReference type="GO" id="GO:0003677">
    <property type="term" value="F:DNA binding"/>
    <property type="evidence" value="ECO:0007669"/>
    <property type="project" value="InterPro"/>
</dbReference>
<protein>
    <recommendedName>
        <fullName evidence="1">HTH cro/C1-type domain-containing protein</fullName>
    </recommendedName>
</protein>
<reference evidence="3" key="1">
    <citation type="submission" date="2016-11" db="EMBL/GenBank/DDBJ databases">
        <authorList>
            <person name="Varghese N."/>
            <person name="Submissions S."/>
        </authorList>
    </citation>
    <scope>NUCLEOTIDE SEQUENCE [LARGE SCALE GENOMIC DNA]</scope>
    <source>
        <strain evidence="3">DSM 2635</strain>
    </source>
</reference>
<dbReference type="CDD" id="cd00093">
    <property type="entry name" value="HTH_XRE"/>
    <property type="match status" value="1"/>
</dbReference>
<organism evidence="2 3">
    <name type="scientific">Asaccharospora irregularis DSM 2635</name>
    <dbReference type="NCBI Taxonomy" id="1121321"/>
    <lineage>
        <taxon>Bacteria</taxon>
        <taxon>Bacillati</taxon>
        <taxon>Bacillota</taxon>
        <taxon>Clostridia</taxon>
        <taxon>Peptostreptococcales</taxon>
        <taxon>Peptostreptococcaceae</taxon>
        <taxon>Asaccharospora</taxon>
    </lineage>
</organism>
<dbReference type="InterPro" id="IPR001387">
    <property type="entry name" value="Cro/C1-type_HTH"/>
</dbReference>
<dbReference type="Proteomes" id="UP000243255">
    <property type="component" value="Unassembled WGS sequence"/>
</dbReference>
<dbReference type="EMBL" id="FQWX01000001">
    <property type="protein sequence ID" value="SHG40908.1"/>
    <property type="molecule type" value="Genomic_DNA"/>
</dbReference>
<dbReference type="PROSITE" id="PS50943">
    <property type="entry name" value="HTH_CROC1"/>
    <property type="match status" value="1"/>
</dbReference>
<dbReference type="OrthoDB" id="1904300at2"/>
<evidence type="ECO:0000313" key="2">
    <source>
        <dbReference type="EMBL" id="SHG40908.1"/>
    </source>
</evidence>
<evidence type="ECO:0000313" key="3">
    <source>
        <dbReference type="Proteomes" id="UP000243255"/>
    </source>
</evidence>